<dbReference type="EMBL" id="JBHLUK010000074">
    <property type="protein sequence ID" value="MFC0424737.1"/>
    <property type="molecule type" value="Genomic_DNA"/>
</dbReference>
<feature type="compositionally biased region" description="Polar residues" evidence="1">
    <location>
        <begin position="308"/>
        <end position="321"/>
    </location>
</feature>
<feature type="compositionally biased region" description="Low complexity" evidence="1">
    <location>
        <begin position="192"/>
        <end position="257"/>
    </location>
</feature>
<evidence type="ECO:0000313" key="3">
    <source>
        <dbReference type="EMBL" id="MFC0424737.1"/>
    </source>
</evidence>
<evidence type="ECO:0000256" key="2">
    <source>
        <dbReference type="SAM" id="SignalP"/>
    </source>
</evidence>
<evidence type="ECO:0000256" key="1">
    <source>
        <dbReference type="SAM" id="MobiDB-lite"/>
    </source>
</evidence>
<dbReference type="Proteomes" id="UP001589855">
    <property type="component" value="Unassembled WGS sequence"/>
</dbReference>
<accession>A0ABV6K6L2</accession>
<sequence>MDHAYRAPWALLLVLLFGLATLSGCANSAASGSPSSITTAKTSAGVLAKADQQISQQKISAAQKTLAQAAKPNNDTKNLVTGLKYYRQAEQALNRNELSVAKTYFQTLRNYQGTTGAAFINARRKLDQQYQAVKVANGYYNSARDALSVHDLNAAKTAIDKLDGLAASHPVIKQLQKKSTTMKQAIMNYEASQSTSSSETGSTVDSPAASSSTSTSSASQSSTSSSASSSASSSSSSSTATSSASSSVESESAPSTASVIRDFQAASGKQFASDTLFNLTGQTEDYYQISATATDQNATQYRYYPNSGKVTKQNSKTGAFE</sequence>
<keyword evidence="4" id="KW-1185">Reference proteome</keyword>
<gene>
    <name evidence="3" type="ORF">ACFFGS_11435</name>
</gene>
<feature type="region of interest" description="Disordered" evidence="1">
    <location>
        <begin position="292"/>
        <end position="321"/>
    </location>
</feature>
<reference evidence="3 4" key="1">
    <citation type="submission" date="2024-09" db="EMBL/GenBank/DDBJ databases">
        <authorList>
            <person name="Sun Q."/>
            <person name="Mori K."/>
        </authorList>
    </citation>
    <scope>NUCLEOTIDE SEQUENCE [LARGE SCALE GENOMIC DNA]</scope>
    <source>
        <strain evidence="3 4">TBRC 4575</strain>
    </source>
</reference>
<organism evidence="3 4">
    <name type="scientific">Lactiplantibacillus plajomi</name>
    <dbReference type="NCBI Taxonomy" id="1457217"/>
    <lineage>
        <taxon>Bacteria</taxon>
        <taxon>Bacillati</taxon>
        <taxon>Bacillota</taxon>
        <taxon>Bacilli</taxon>
        <taxon>Lactobacillales</taxon>
        <taxon>Lactobacillaceae</taxon>
        <taxon>Lactiplantibacillus</taxon>
    </lineage>
</organism>
<comment type="caution">
    <text evidence="3">The sequence shown here is derived from an EMBL/GenBank/DDBJ whole genome shotgun (WGS) entry which is preliminary data.</text>
</comment>
<name>A0ABV6K6L2_9LACO</name>
<dbReference type="RefSeq" id="WP_137644502.1">
    <property type="nucleotide sequence ID" value="NZ_BAABRM010000005.1"/>
</dbReference>
<evidence type="ECO:0008006" key="5">
    <source>
        <dbReference type="Google" id="ProtNLM"/>
    </source>
</evidence>
<dbReference type="PROSITE" id="PS51257">
    <property type="entry name" value="PROKAR_LIPOPROTEIN"/>
    <property type="match status" value="1"/>
</dbReference>
<feature type="region of interest" description="Disordered" evidence="1">
    <location>
        <begin position="190"/>
        <end position="257"/>
    </location>
</feature>
<evidence type="ECO:0000313" key="4">
    <source>
        <dbReference type="Proteomes" id="UP001589855"/>
    </source>
</evidence>
<proteinExistence type="predicted"/>
<keyword evidence="2" id="KW-0732">Signal</keyword>
<protein>
    <recommendedName>
        <fullName evidence="5">Lipoprotein</fullName>
    </recommendedName>
</protein>
<feature type="signal peptide" evidence="2">
    <location>
        <begin position="1"/>
        <end position="28"/>
    </location>
</feature>
<feature type="chain" id="PRO_5047380704" description="Lipoprotein" evidence="2">
    <location>
        <begin position="29"/>
        <end position="321"/>
    </location>
</feature>